<dbReference type="Pfam" id="PF00795">
    <property type="entry name" value="CN_hydrolase"/>
    <property type="match status" value="1"/>
</dbReference>
<dbReference type="InterPro" id="IPR036526">
    <property type="entry name" value="C-N_Hydrolase_sf"/>
</dbReference>
<dbReference type="SUPFAM" id="SSF56322">
    <property type="entry name" value="ADC synthase"/>
    <property type="match status" value="1"/>
</dbReference>
<dbReference type="PANTHER" id="PTHR23088">
    <property type="entry name" value="NITRILASE-RELATED"/>
    <property type="match status" value="1"/>
</dbReference>
<organism evidence="1 2">
    <name type="scientific">Aspergillus fumigatus</name>
    <name type="common">Neosartorya fumigata</name>
    <dbReference type="NCBI Taxonomy" id="746128"/>
    <lineage>
        <taxon>Eukaryota</taxon>
        <taxon>Fungi</taxon>
        <taxon>Dikarya</taxon>
        <taxon>Ascomycota</taxon>
        <taxon>Pezizomycotina</taxon>
        <taxon>Eurotiomycetes</taxon>
        <taxon>Eurotiomycetidae</taxon>
        <taxon>Eurotiales</taxon>
        <taxon>Aspergillaceae</taxon>
        <taxon>Aspergillus</taxon>
        <taxon>Aspergillus subgen. Fumigati</taxon>
    </lineage>
</organism>
<protein>
    <submittedName>
        <fullName evidence="1">Uncharacterized protein</fullName>
    </submittedName>
</protein>
<dbReference type="InterPro" id="IPR003010">
    <property type="entry name" value="C-N_Hydrolase"/>
</dbReference>
<dbReference type="GO" id="GO:0008909">
    <property type="term" value="F:isochorismate synthase activity"/>
    <property type="evidence" value="ECO:0007669"/>
    <property type="project" value="InterPro"/>
</dbReference>
<dbReference type="Pfam" id="PF00425">
    <property type="entry name" value="Chorismate_bind"/>
    <property type="match status" value="1"/>
</dbReference>
<accession>A0A8H4I8H5</accession>
<dbReference type="InterPro" id="IPR019996">
    <property type="entry name" value="Salicylate_synthase"/>
</dbReference>
<dbReference type="InterPro" id="IPR015890">
    <property type="entry name" value="Chorismate_C"/>
</dbReference>
<dbReference type="Proteomes" id="UP000813423">
    <property type="component" value="Unassembled WGS sequence"/>
</dbReference>
<dbReference type="PANTHER" id="PTHR23088:SF27">
    <property type="entry name" value="DEAMINATED GLUTATHIONE AMIDASE"/>
    <property type="match status" value="1"/>
</dbReference>
<dbReference type="Gene3D" id="3.60.120.10">
    <property type="entry name" value="Anthranilate synthase"/>
    <property type="match status" value="1"/>
</dbReference>
<dbReference type="AlphaFoldDB" id="A0A8H4I8H5"/>
<evidence type="ECO:0000313" key="1">
    <source>
        <dbReference type="EMBL" id="KAH1911847.1"/>
    </source>
</evidence>
<dbReference type="InterPro" id="IPR005801">
    <property type="entry name" value="ADC_synthase"/>
</dbReference>
<dbReference type="GO" id="GO:0016833">
    <property type="term" value="F:oxo-acid-lyase activity"/>
    <property type="evidence" value="ECO:0007669"/>
    <property type="project" value="InterPro"/>
</dbReference>
<dbReference type="PROSITE" id="PS50263">
    <property type="entry name" value="CN_HYDROLASE"/>
    <property type="match status" value="1"/>
</dbReference>
<evidence type="ECO:0000313" key="2">
    <source>
        <dbReference type="Proteomes" id="UP000813423"/>
    </source>
</evidence>
<sequence length="689" mass="76418">MTGESSLNGTTQCISLMRLRQEKARMYTFVAWEPGGFCSDLLMQLFSSTRTVEKGKGILPVFETPVGRVGLLICFDLRFPEIRLALRRQDAQIISYASAFLAQTGPAHWETLLRARAIETQCYIIAAAQAGQHNKGRASYGHAMIVNPWGEVVAKLGEEPKEPQIATAEIDFDFFSRVRTKMRCCGDTTVCIPSSLAALPELEEIARTSMPLMCPFFRFRLPPFFKLNSVPSPLDRTSSMARFGQQIILPGAEFPLETAVALLDYYSKADYYVYERDDIWYLGLGAHASLVVDPKGQTATEIDSEGRKESSTILNLLTGQVRQFVSKYSIHGKIFGRSGSTTRRAAPGQAYAPSQWPMLSLMATLKMMPMKQAERIKGILKSISLDNIYLPSDPGGAIDLTVDAGEYQARVANAIAEIAKGRYTKAIPSRKVPLDFRADMLATLLHGRRANTPARTFSLNHMGMQATGFSPEVLLSIEDGNVYTEALAGTQLSESPEASLDPFDNKLHNDAKEVMEHVIAIKGSSRRLSPVCLPESIAFKDFMKVMPRGSVQHLFSHVRGRLRADCDGWDALPGLIANITVPGMPGPRNLEAIRCFEPEPRDLYCGAVLMLDECSKLFEATLVLRTVFQDAHRQWLQAGAGVTSYSKPEREFAETCEKLESVAPFVIPQRDSLGLKSRVRRAHLRSQRC</sequence>
<dbReference type="Gene3D" id="3.60.110.10">
    <property type="entry name" value="Carbon-nitrogen hydrolase"/>
    <property type="match status" value="1"/>
</dbReference>
<name>A0A8H4I8H5_ASPFM</name>
<comment type="caution">
    <text evidence="1">The sequence shown here is derived from an EMBL/GenBank/DDBJ whole genome shotgun (WGS) entry which is preliminary data.</text>
</comment>
<gene>
    <name evidence="1" type="ORF">KXV57_000237</name>
</gene>
<dbReference type="NCBIfam" id="TIGR03494">
    <property type="entry name" value="salicyl_syn"/>
    <property type="match status" value="1"/>
</dbReference>
<reference evidence="1" key="1">
    <citation type="submission" date="2021-08" db="EMBL/GenBank/DDBJ databases">
        <title>Global Aspergillus fumigatus from environmental and clinical sources.</title>
        <authorList>
            <person name="Barber A."/>
            <person name="Sae-Ong T."/>
        </authorList>
    </citation>
    <scope>NUCLEOTIDE SEQUENCE</scope>
    <source>
        <strain evidence="1">NRZ-2016-071</strain>
    </source>
</reference>
<dbReference type="EMBL" id="JAIBSC010000001">
    <property type="protein sequence ID" value="KAH1911847.1"/>
    <property type="molecule type" value="Genomic_DNA"/>
</dbReference>
<proteinExistence type="predicted"/>
<dbReference type="SUPFAM" id="SSF56317">
    <property type="entry name" value="Carbon-nitrogen hydrolase"/>
    <property type="match status" value="1"/>
</dbReference>